<feature type="non-terminal residue" evidence="3">
    <location>
        <position position="1"/>
    </location>
</feature>
<evidence type="ECO:0000313" key="3">
    <source>
        <dbReference type="EMBL" id="CAG5129147.1"/>
    </source>
</evidence>
<evidence type="ECO:0000256" key="2">
    <source>
        <dbReference type="ARBA" id="ARBA00022840"/>
    </source>
</evidence>
<dbReference type="OrthoDB" id="6151809at2759"/>
<evidence type="ECO:0000313" key="4">
    <source>
        <dbReference type="Proteomes" id="UP000678393"/>
    </source>
</evidence>
<dbReference type="GO" id="GO:0005524">
    <property type="term" value="F:ATP binding"/>
    <property type="evidence" value="ECO:0007669"/>
    <property type="project" value="UniProtKB-KW"/>
</dbReference>
<comment type="caution">
    <text evidence="3">The sequence shown here is derived from an EMBL/GenBank/DDBJ whole genome shotgun (WGS) entry which is preliminary data.</text>
</comment>
<dbReference type="GO" id="GO:0030687">
    <property type="term" value="C:preribosome, large subunit precursor"/>
    <property type="evidence" value="ECO:0007669"/>
    <property type="project" value="TreeGrafter"/>
</dbReference>
<name>A0A8S3ZI52_9EUPU</name>
<proteinExistence type="predicted"/>
<keyword evidence="1" id="KW-0547">Nucleotide-binding</keyword>
<dbReference type="GO" id="GO:0000055">
    <property type="term" value="P:ribosomal large subunit export from nucleus"/>
    <property type="evidence" value="ECO:0007669"/>
    <property type="project" value="TreeGrafter"/>
</dbReference>
<keyword evidence="2" id="KW-0067">ATP-binding</keyword>
<dbReference type="AlphaFoldDB" id="A0A8S3ZI52"/>
<dbReference type="PANTHER" id="PTHR48103:SF2">
    <property type="entry name" value="MIDASIN"/>
    <property type="match status" value="1"/>
</dbReference>
<dbReference type="EMBL" id="CAJHNH020003369">
    <property type="protein sequence ID" value="CAG5129147.1"/>
    <property type="molecule type" value="Genomic_DNA"/>
</dbReference>
<organism evidence="3 4">
    <name type="scientific">Candidula unifasciata</name>
    <dbReference type="NCBI Taxonomy" id="100452"/>
    <lineage>
        <taxon>Eukaryota</taxon>
        <taxon>Metazoa</taxon>
        <taxon>Spiralia</taxon>
        <taxon>Lophotrochozoa</taxon>
        <taxon>Mollusca</taxon>
        <taxon>Gastropoda</taxon>
        <taxon>Heterobranchia</taxon>
        <taxon>Euthyneura</taxon>
        <taxon>Panpulmonata</taxon>
        <taxon>Eupulmonata</taxon>
        <taxon>Stylommatophora</taxon>
        <taxon>Helicina</taxon>
        <taxon>Helicoidea</taxon>
        <taxon>Geomitridae</taxon>
        <taxon>Candidula</taxon>
    </lineage>
</organism>
<dbReference type="GO" id="GO:0000027">
    <property type="term" value="P:ribosomal large subunit assembly"/>
    <property type="evidence" value="ECO:0007669"/>
    <property type="project" value="TreeGrafter"/>
</dbReference>
<reference evidence="3" key="1">
    <citation type="submission" date="2021-04" db="EMBL/GenBank/DDBJ databases">
        <authorList>
            <consortium name="Molecular Ecology Group"/>
        </authorList>
    </citation>
    <scope>NUCLEOTIDE SEQUENCE</scope>
</reference>
<dbReference type="Proteomes" id="UP000678393">
    <property type="component" value="Unassembled WGS sequence"/>
</dbReference>
<feature type="non-terminal residue" evidence="3">
    <location>
        <position position="119"/>
    </location>
</feature>
<protein>
    <submittedName>
        <fullName evidence="3">Uncharacterized protein</fullName>
    </submittedName>
</protein>
<dbReference type="GO" id="GO:0005634">
    <property type="term" value="C:nucleus"/>
    <property type="evidence" value="ECO:0007669"/>
    <property type="project" value="TreeGrafter"/>
</dbReference>
<sequence>LFFAMDPRYGEISRAMRNRGIEIYLLGEDEGGTYSQADICCMLEEAGLVDKRICQWWLELHTALKSELSFSDRPVMADLLHAGALCVQLMSRGYGLKHALAFSAEDSYVGNKRNATAKQ</sequence>
<keyword evidence="4" id="KW-1185">Reference proteome</keyword>
<dbReference type="PANTHER" id="PTHR48103">
    <property type="entry name" value="MIDASIN-RELATED"/>
    <property type="match status" value="1"/>
</dbReference>
<accession>A0A8S3ZI52</accession>
<gene>
    <name evidence="3" type="ORF">CUNI_LOCUS14705</name>
</gene>
<evidence type="ECO:0000256" key="1">
    <source>
        <dbReference type="ARBA" id="ARBA00022741"/>
    </source>
</evidence>